<dbReference type="OrthoDB" id="3692311at2759"/>
<keyword evidence="3" id="KW-1185">Reference proteome</keyword>
<feature type="non-terminal residue" evidence="2">
    <location>
        <position position="1"/>
    </location>
</feature>
<dbReference type="EMBL" id="KZ678134">
    <property type="protein sequence ID" value="PSN68120.1"/>
    <property type="molecule type" value="Genomic_DNA"/>
</dbReference>
<keyword evidence="1" id="KW-0812">Transmembrane</keyword>
<dbReference type="STRING" id="1448308.A0A2T2NRV3"/>
<sequence length="546" mass="60831">STIFVVYGSFIIHYDGVPISDASHLSILQDASGYGPTVFPILFAAIVGQAMHAIAHWRLENGERMKVLDQLLGSTGIFSAVATQFKFQNMGFVVASLICLWALSPIGGQASLRVLEYGSNTTSHLRTMHYLDWNSAFAMSQKGVGPHKDAMEVRFVASRLFVASLASTRDTQLSSMDSWGNVKIPMLERLPALPDEEGWLTVDYNKNITYTAQIGVPISELSTNYNTTFNMELAYWTLDCPDIKPESERDPSEPWLPGVNTSASLAQGEGWFVGYSRSWALSTPMELWRWNTTDFTNIPRRVIYYRGADDDSGQSWNETYAECHMSTSYVEVAVQCFSKSCSITHIRPSLLPHRPSSVALGIDPFYAGFIRSFHETLETKVFQRPSVFQRYFVQPYAPFTSANKSLDIFKVGKVSFETSFAQLLNSYWQAGISIGQVTSGIPPAEQINSTWFTKDNGMQRPYYRSMNATETQTIPTVKCNKSWLAALFIATGAMFLAGAFGLVLEITRRAPDFALNISSLMRDNPYLDIPAGGSALDALERSRLLQ</sequence>
<evidence type="ECO:0000313" key="3">
    <source>
        <dbReference type="Proteomes" id="UP000240883"/>
    </source>
</evidence>
<reference evidence="2 3" key="1">
    <citation type="journal article" date="2018" name="Front. Microbiol.">
        <title>Genome-Wide Analysis of Corynespora cassiicola Leaf Fall Disease Putative Effectors.</title>
        <authorList>
            <person name="Lopez D."/>
            <person name="Ribeiro S."/>
            <person name="Label P."/>
            <person name="Fumanal B."/>
            <person name="Venisse J.S."/>
            <person name="Kohler A."/>
            <person name="de Oliveira R.R."/>
            <person name="Labutti K."/>
            <person name="Lipzen A."/>
            <person name="Lail K."/>
            <person name="Bauer D."/>
            <person name="Ohm R.A."/>
            <person name="Barry K.W."/>
            <person name="Spatafora J."/>
            <person name="Grigoriev I.V."/>
            <person name="Martin F.M."/>
            <person name="Pujade-Renaud V."/>
        </authorList>
    </citation>
    <scope>NUCLEOTIDE SEQUENCE [LARGE SCALE GENOMIC DNA]</scope>
    <source>
        <strain evidence="2 3">Philippines</strain>
    </source>
</reference>
<feature type="transmembrane region" description="Helical" evidence="1">
    <location>
        <begin position="483"/>
        <end position="504"/>
    </location>
</feature>
<accession>A0A2T2NRV3</accession>
<evidence type="ECO:0000256" key="1">
    <source>
        <dbReference type="SAM" id="Phobius"/>
    </source>
</evidence>
<proteinExistence type="predicted"/>
<gene>
    <name evidence="2" type="ORF">BS50DRAFT_475081</name>
</gene>
<dbReference type="AlphaFoldDB" id="A0A2T2NRV3"/>
<feature type="non-terminal residue" evidence="2">
    <location>
        <position position="546"/>
    </location>
</feature>
<name>A0A2T2NRV3_CORCC</name>
<keyword evidence="1" id="KW-1133">Transmembrane helix</keyword>
<evidence type="ECO:0000313" key="2">
    <source>
        <dbReference type="EMBL" id="PSN68120.1"/>
    </source>
</evidence>
<keyword evidence="1" id="KW-0472">Membrane</keyword>
<dbReference type="Proteomes" id="UP000240883">
    <property type="component" value="Unassembled WGS sequence"/>
</dbReference>
<protein>
    <submittedName>
        <fullName evidence="2">Uncharacterized protein</fullName>
    </submittedName>
</protein>
<organism evidence="2 3">
    <name type="scientific">Corynespora cassiicola Philippines</name>
    <dbReference type="NCBI Taxonomy" id="1448308"/>
    <lineage>
        <taxon>Eukaryota</taxon>
        <taxon>Fungi</taxon>
        <taxon>Dikarya</taxon>
        <taxon>Ascomycota</taxon>
        <taxon>Pezizomycotina</taxon>
        <taxon>Dothideomycetes</taxon>
        <taxon>Pleosporomycetidae</taxon>
        <taxon>Pleosporales</taxon>
        <taxon>Corynesporascaceae</taxon>
        <taxon>Corynespora</taxon>
    </lineage>
</organism>